<protein>
    <submittedName>
        <fullName evidence="2">Uncharacterized protein</fullName>
    </submittedName>
</protein>
<gene>
    <name evidence="2" type="ORF">EVAR_53697_1</name>
</gene>
<name>A0A4C1Z8V1_EUMVA</name>
<evidence type="ECO:0000256" key="1">
    <source>
        <dbReference type="SAM" id="MobiDB-lite"/>
    </source>
</evidence>
<dbReference type="Proteomes" id="UP000299102">
    <property type="component" value="Unassembled WGS sequence"/>
</dbReference>
<organism evidence="2 3">
    <name type="scientific">Eumeta variegata</name>
    <name type="common">Bagworm moth</name>
    <name type="synonym">Eumeta japonica</name>
    <dbReference type="NCBI Taxonomy" id="151549"/>
    <lineage>
        <taxon>Eukaryota</taxon>
        <taxon>Metazoa</taxon>
        <taxon>Ecdysozoa</taxon>
        <taxon>Arthropoda</taxon>
        <taxon>Hexapoda</taxon>
        <taxon>Insecta</taxon>
        <taxon>Pterygota</taxon>
        <taxon>Neoptera</taxon>
        <taxon>Endopterygota</taxon>
        <taxon>Lepidoptera</taxon>
        <taxon>Glossata</taxon>
        <taxon>Ditrysia</taxon>
        <taxon>Tineoidea</taxon>
        <taxon>Psychidae</taxon>
        <taxon>Oiketicinae</taxon>
        <taxon>Eumeta</taxon>
    </lineage>
</organism>
<comment type="caution">
    <text evidence="2">The sequence shown here is derived from an EMBL/GenBank/DDBJ whole genome shotgun (WGS) entry which is preliminary data.</text>
</comment>
<reference evidence="2 3" key="1">
    <citation type="journal article" date="2019" name="Commun. Biol.">
        <title>The bagworm genome reveals a unique fibroin gene that provides high tensile strength.</title>
        <authorList>
            <person name="Kono N."/>
            <person name="Nakamura H."/>
            <person name="Ohtoshi R."/>
            <person name="Tomita M."/>
            <person name="Numata K."/>
            <person name="Arakawa K."/>
        </authorList>
    </citation>
    <scope>NUCLEOTIDE SEQUENCE [LARGE SCALE GENOMIC DNA]</scope>
</reference>
<sequence length="100" mass="11358">MLIGGSSQWLRLLRNVKSRWTKIGIESVLESRAGQDLALDTELPSRTGPRSRSKLTEKSADIEDEIIHSMSTGAKPGARLNNKKKLLNLKRPTKWTNYRR</sequence>
<dbReference type="AlphaFoldDB" id="A0A4C1Z8V1"/>
<evidence type="ECO:0000313" key="2">
    <source>
        <dbReference type="EMBL" id="GBP85016.1"/>
    </source>
</evidence>
<proteinExistence type="predicted"/>
<feature type="region of interest" description="Disordered" evidence="1">
    <location>
        <begin position="38"/>
        <end position="59"/>
    </location>
</feature>
<accession>A0A4C1Z8V1</accession>
<evidence type="ECO:0000313" key="3">
    <source>
        <dbReference type="Proteomes" id="UP000299102"/>
    </source>
</evidence>
<keyword evidence="3" id="KW-1185">Reference proteome</keyword>
<dbReference type="EMBL" id="BGZK01001712">
    <property type="protein sequence ID" value="GBP85016.1"/>
    <property type="molecule type" value="Genomic_DNA"/>
</dbReference>